<dbReference type="Proteomes" id="UP000828390">
    <property type="component" value="Unassembled WGS sequence"/>
</dbReference>
<organism evidence="4 5">
    <name type="scientific">Dreissena polymorpha</name>
    <name type="common">Zebra mussel</name>
    <name type="synonym">Mytilus polymorpha</name>
    <dbReference type="NCBI Taxonomy" id="45954"/>
    <lineage>
        <taxon>Eukaryota</taxon>
        <taxon>Metazoa</taxon>
        <taxon>Spiralia</taxon>
        <taxon>Lophotrochozoa</taxon>
        <taxon>Mollusca</taxon>
        <taxon>Bivalvia</taxon>
        <taxon>Autobranchia</taxon>
        <taxon>Heteroconchia</taxon>
        <taxon>Euheterodonta</taxon>
        <taxon>Imparidentia</taxon>
        <taxon>Neoheterodontei</taxon>
        <taxon>Myida</taxon>
        <taxon>Dreissenoidea</taxon>
        <taxon>Dreissenidae</taxon>
        <taxon>Dreissena</taxon>
    </lineage>
</organism>
<evidence type="ECO:0000256" key="1">
    <source>
        <dbReference type="SAM" id="MobiDB-lite"/>
    </source>
</evidence>
<dbReference type="CDD" id="cd00063">
    <property type="entry name" value="FN3"/>
    <property type="match status" value="1"/>
</dbReference>
<evidence type="ECO:0000313" key="5">
    <source>
        <dbReference type="Proteomes" id="UP000828390"/>
    </source>
</evidence>
<dbReference type="Pfam" id="PF00041">
    <property type="entry name" value="fn3"/>
    <property type="match status" value="1"/>
</dbReference>
<protein>
    <recommendedName>
        <fullName evidence="3">Fibronectin type-III domain-containing protein</fullName>
    </recommendedName>
</protein>
<gene>
    <name evidence="4" type="ORF">DPMN_134904</name>
</gene>
<evidence type="ECO:0000256" key="2">
    <source>
        <dbReference type="SAM" id="Phobius"/>
    </source>
</evidence>
<reference evidence="4" key="1">
    <citation type="journal article" date="2019" name="bioRxiv">
        <title>The Genome of the Zebra Mussel, Dreissena polymorpha: A Resource for Invasive Species Research.</title>
        <authorList>
            <person name="McCartney M.A."/>
            <person name="Auch B."/>
            <person name="Kono T."/>
            <person name="Mallez S."/>
            <person name="Zhang Y."/>
            <person name="Obille A."/>
            <person name="Becker A."/>
            <person name="Abrahante J.E."/>
            <person name="Garbe J."/>
            <person name="Badalamenti J.P."/>
            <person name="Herman A."/>
            <person name="Mangelson H."/>
            <person name="Liachko I."/>
            <person name="Sullivan S."/>
            <person name="Sone E.D."/>
            <person name="Koren S."/>
            <person name="Silverstein K.A.T."/>
            <person name="Beckman K.B."/>
            <person name="Gohl D.M."/>
        </authorList>
    </citation>
    <scope>NUCLEOTIDE SEQUENCE</scope>
    <source>
        <strain evidence="4">Duluth1</strain>
        <tissue evidence="4">Whole animal</tissue>
    </source>
</reference>
<dbReference type="SUPFAM" id="SSF49265">
    <property type="entry name" value="Fibronectin type III"/>
    <property type="match status" value="1"/>
</dbReference>
<dbReference type="AlphaFoldDB" id="A0A9D4FY61"/>
<feature type="compositionally biased region" description="Polar residues" evidence="1">
    <location>
        <begin position="273"/>
        <end position="290"/>
    </location>
</feature>
<dbReference type="InterPro" id="IPR003961">
    <property type="entry name" value="FN3_dom"/>
</dbReference>
<comment type="caution">
    <text evidence="4">The sequence shown here is derived from an EMBL/GenBank/DDBJ whole genome shotgun (WGS) entry which is preliminary data.</text>
</comment>
<feature type="transmembrane region" description="Helical" evidence="2">
    <location>
        <begin position="175"/>
        <end position="203"/>
    </location>
</feature>
<feature type="region of interest" description="Disordered" evidence="1">
    <location>
        <begin position="232"/>
        <end position="298"/>
    </location>
</feature>
<evidence type="ECO:0000259" key="3">
    <source>
        <dbReference type="PROSITE" id="PS50853"/>
    </source>
</evidence>
<dbReference type="InterPro" id="IPR036116">
    <property type="entry name" value="FN3_sf"/>
</dbReference>
<evidence type="ECO:0000313" key="4">
    <source>
        <dbReference type="EMBL" id="KAH3806581.1"/>
    </source>
</evidence>
<reference evidence="4" key="2">
    <citation type="submission" date="2020-11" db="EMBL/GenBank/DDBJ databases">
        <authorList>
            <person name="McCartney M.A."/>
            <person name="Auch B."/>
            <person name="Kono T."/>
            <person name="Mallez S."/>
            <person name="Becker A."/>
            <person name="Gohl D.M."/>
            <person name="Silverstein K.A.T."/>
            <person name="Koren S."/>
            <person name="Bechman K.B."/>
            <person name="Herman A."/>
            <person name="Abrahante J.E."/>
            <person name="Garbe J."/>
        </authorList>
    </citation>
    <scope>NUCLEOTIDE SEQUENCE</scope>
    <source>
        <strain evidence="4">Duluth1</strain>
        <tissue evidence="4">Whole animal</tissue>
    </source>
</reference>
<sequence length="353" mass="38476">MDDVEMSYSSVKWLPDNGTKSVLNYTAKRVDDDMKIYCTGNNTGKRLTSNRHAQLIIASFPEAPSSVAVTEIAANSVRVSWFFQLTGRMFQQFTVEVNENDGEWIEQTVSTAFFNLSSSAVYIDLTMLKESTYYRIRVYAENVLGRSGPSDIVSFTTLSVDVSGSDLPNTSSQSFSVGAISGSVVGGVILGLFLGILGSWIVVIRRTNTSSQRGIRPGPEITSEYLLGSDDAYSSIPPTPADRNQRVNPSQHAQDGSRIASAHLSGNDDAYSSIPTNPAERNQRVNQSQPAKGHGQVQDIHLSTGAAYENVVGDANAKQETQPGAMSTTAMYESLTHHDRGKEEYEMIKPSHK</sequence>
<dbReference type="Gene3D" id="2.60.40.10">
    <property type="entry name" value="Immunoglobulins"/>
    <property type="match status" value="1"/>
</dbReference>
<name>A0A9D4FY61_DREPO</name>
<dbReference type="EMBL" id="JAIWYP010000006">
    <property type="protein sequence ID" value="KAH3806581.1"/>
    <property type="molecule type" value="Genomic_DNA"/>
</dbReference>
<accession>A0A9D4FY61</accession>
<feature type="domain" description="Fibronectin type-III" evidence="3">
    <location>
        <begin position="63"/>
        <end position="160"/>
    </location>
</feature>
<dbReference type="InterPro" id="IPR013783">
    <property type="entry name" value="Ig-like_fold"/>
</dbReference>
<proteinExistence type="predicted"/>
<keyword evidence="2" id="KW-0812">Transmembrane</keyword>
<keyword evidence="2" id="KW-0472">Membrane</keyword>
<dbReference type="SMART" id="SM00060">
    <property type="entry name" value="FN3"/>
    <property type="match status" value="1"/>
</dbReference>
<dbReference type="PROSITE" id="PS50853">
    <property type="entry name" value="FN3"/>
    <property type="match status" value="1"/>
</dbReference>
<dbReference type="OrthoDB" id="6423202at2759"/>
<keyword evidence="5" id="KW-1185">Reference proteome</keyword>
<keyword evidence="2" id="KW-1133">Transmembrane helix</keyword>